<evidence type="ECO:0000259" key="2">
    <source>
        <dbReference type="PROSITE" id="PS50969"/>
    </source>
</evidence>
<keyword evidence="1" id="KW-0811">Translocation</keyword>
<dbReference type="Pfam" id="PF03031">
    <property type="entry name" value="NIF"/>
    <property type="match status" value="1"/>
</dbReference>
<dbReference type="InterPro" id="IPR036412">
    <property type="entry name" value="HAD-like_sf"/>
</dbReference>
<name>A0A7S1I6U4_9EUGL</name>
<comment type="subunit">
    <text evidence="1">Component of the TIM23 complex.</text>
</comment>
<dbReference type="EMBL" id="HBGA01037434">
    <property type="protein sequence ID" value="CAD9002553.1"/>
    <property type="molecule type" value="Transcribed_RNA"/>
</dbReference>
<comment type="function">
    <text evidence="1">Essential component of the TIM23 complex, a complex that mediates the translocation of transit peptide-containing proteins across the mitochondrial inner membrane.</text>
</comment>
<keyword evidence="1" id="KW-0813">Transport</keyword>
<organism evidence="3">
    <name type="scientific">Eutreptiella gymnastica</name>
    <dbReference type="NCBI Taxonomy" id="73025"/>
    <lineage>
        <taxon>Eukaryota</taxon>
        <taxon>Discoba</taxon>
        <taxon>Euglenozoa</taxon>
        <taxon>Euglenida</taxon>
        <taxon>Spirocuta</taxon>
        <taxon>Euglenophyceae</taxon>
        <taxon>Eutreptiales</taxon>
        <taxon>Eutreptiaceae</taxon>
        <taxon>Eutreptiella</taxon>
    </lineage>
</organism>
<proteinExistence type="inferred from homology"/>
<reference evidence="3" key="1">
    <citation type="submission" date="2021-01" db="EMBL/GenBank/DDBJ databases">
        <authorList>
            <person name="Corre E."/>
            <person name="Pelletier E."/>
            <person name="Niang G."/>
            <person name="Scheremetjew M."/>
            <person name="Finn R."/>
            <person name="Kale V."/>
            <person name="Holt S."/>
            <person name="Cochrane G."/>
            <person name="Meng A."/>
            <person name="Brown T."/>
            <person name="Cohen L."/>
        </authorList>
    </citation>
    <scope>NUCLEOTIDE SEQUENCE</scope>
    <source>
        <strain evidence="3">NIES-381</strain>
    </source>
</reference>
<evidence type="ECO:0000313" key="3">
    <source>
        <dbReference type="EMBL" id="CAD9002553.1"/>
    </source>
</evidence>
<keyword evidence="1" id="KW-0653">Protein transport</keyword>
<dbReference type="Gene3D" id="3.40.50.1000">
    <property type="entry name" value="HAD superfamily/HAD-like"/>
    <property type="match status" value="1"/>
</dbReference>
<dbReference type="PROSITE" id="PS50969">
    <property type="entry name" value="FCP1"/>
    <property type="match status" value="1"/>
</dbReference>
<comment type="similarity">
    <text evidence="1">Belongs to the TIM50 family.</text>
</comment>
<dbReference type="AlphaFoldDB" id="A0A7S1I6U4"/>
<dbReference type="CDD" id="cd07521">
    <property type="entry name" value="HAD_FCP1-like"/>
    <property type="match status" value="1"/>
</dbReference>
<dbReference type="GO" id="GO:0005744">
    <property type="term" value="C:TIM23 mitochondrial import inner membrane translocase complex"/>
    <property type="evidence" value="ECO:0007669"/>
    <property type="project" value="UniProtKB-UniRule"/>
</dbReference>
<dbReference type="InterPro" id="IPR023214">
    <property type="entry name" value="HAD_sf"/>
</dbReference>
<dbReference type="SUPFAM" id="SSF56784">
    <property type="entry name" value="HAD-like"/>
    <property type="match status" value="1"/>
</dbReference>
<evidence type="ECO:0000256" key="1">
    <source>
        <dbReference type="RuleBase" id="RU365079"/>
    </source>
</evidence>
<feature type="domain" description="FCP1 homology" evidence="2">
    <location>
        <begin position="54"/>
        <end position="216"/>
    </location>
</feature>
<protein>
    <recommendedName>
        <fullName evidence="1">Mitochondrial import inner membrane translocase subunit TIM50</fullName>
    </recommendedName>
</protein>
<comment type="subcellular location">
    <subcellularLocation>
        <location evidence="1">Mitochondrion inner membrane</location>
        <topology evidence="1">Single-pass membrane protein</topology>
    </subcellularLocation>
</comment>
<dbReference type="GO" id="GO:0015031">
    <property type="term" value="P:protein transport"/>
    <property type="evidence" value="ECO:0007669"/>
    <property type="project" value="UniProtKB-KW"/>
</dbReference>
<dbReference type="InterPro" id="IPR050365">
    <property type="entry name" value="TIM50"/>
</dbReference>
<dbReference type="SMART" id="SM00577">
    <property type="entry name" value="CPDc"/>
    <property type="match status" value="1"/>
</dbReference>
<dbReference type="PANTHER" id="PTHR12210">
    <property type="entry name" value="DULLARD PROTEIN PHOSPHATASE"/>
    <property type="match status" value="1"/>
</dbReference>
<keyword evidence="1" id="KW-0496">Mitochondrion</keyword>
<keyword evidence="1" id="KW-0809">Transit peptide</keyword>
<sequence>MTPGRRFVNATSRMHTRQCTPRFVQPREATLQKLYSTSASQIDSSFFLPPQDPSRKGQYTIVLDMDETLLHSGDHPILSGDPRMECVTLSFSDSSEDVLHSIIRPHAPQLVRELAPDAEIVLWTAGMQEYARKAMQHIDPGAQISHSIYRDSRWFSMPNYFKDLKRLGRSMDRTLIVDNSEYVCMADIHNSIIIDDFLGSPDDDLLVQLEEILKGLITSNQPVPQYLEKCKASKHLRFWGGFYRLSAAPQRPVTSRL</sequence>
<accession>A0A7S1I6U4</accession>
<dbReference type="InterPro" id="IPR004274">
    <property type="entry name" value="FCP1_dom"/>
</dbReference>
<gene>
    <name evidence="3" type="ORF">EGYM00392_LOCUS13637</name>
</gene>